<protein>
    <submittedName>
        <fullName evidence="2">Uncharacterized protein</fullName>
    </submittedName>
</protein>
<dbReference type="HOGENOM" id="CLU_2869258_0_0_1"/>
<dbReference type="AlphaFoldDB" id="A0A024SI79"/>
<feature type="region of interest" description="Disordered" evidence="1">
    <location>
        <begin position="1"/>
        <end position="26"/>
    </location>
</feature>
<organism evidence="2 3">
    <name type="scientific">Hypocrea jecorina (strain ATCC 56765 / BCRC 32924 / NRRL 11460 / Rut C-30)</name>
    <name type="common">Trichoderma reesei</name>
    <dbReference type="NCBI Taxonomy" id="1344414"/>
    <lineage>
        <taxon>Eukaryota</taxon>
        <taxon>Fungi</taxon>
        <taxon>Dikarya</taxon>
        <taxon>Ascomycota</taxon>
        <taxon>Pezizomycotina</taxon>
        <taxon>Sordariomycetes</taxon>
        <taxon>Hypocreomycetidae</taxon>
        <taxon>Hypocreales</taxon>
        <taxon>Hypocreaceae</taxon>
        <taxon>Trichoderma</taxon>
    </lineage>
</organism>
<name>A0A024SI79_HYPJR</name>
<evidence type="ECO:0000256" key="1">
    <source>
        <dbReference type="SAM" id="MobiDB-lite"/>
    </source>
</evidence>
<proteinExistence type="predicted"/>
<dbReference type="EMBL" id="KI911142">
    <property type="protein sequence ID" value="ETS03862.1"/>
    <property type="molecule type" value="Genomic_DNA"/>
</dbReference>
<evidence type="ECO:0000313" key="2">
    <source>
        <dbReference type="EMBL" id="ETS03862.1"/>
    </source>
</evidence>
<evidence type="ECO:0000313" key="3">
    <source>
        <dbReference type="Proteomes" id="UP000024376"/>
    </source>
</evidence>
<dbReference type="KEGG" id="trr:M419DRAFT_118138"/>
<dbReference type="Proteomes" id="UP000024376">
    <property type="component" value="Unassembled WGS sequence"/>
</dbReference>
<gene>
    <name evidence="2" type="ORF">M419DRAFT_118138</name>
</gene>
<reference evidence="3" key="1">
    <citation type="journal article" date="2013" name="Ind. Biotechnol.">
        <title>Comparative genomics analysis of Trichoderma reesei strains.</title>
        <authorList>
            <person name="Koike H."/>
            <person name="Aerts A."/>
            <person name="LaButti K."/>
            <person name="Grigoriev I.V."/>
            <person name="Baker S.E."/>
        </authorList>
    </citation>
    <scope>NUCLEOTIDE SEQUENCE [LARGE SCALE GENOMIC DNA]</scope>
    <source>
        <strain evidence="3">ATCC 56765 / BCRC 32924 / NRRL 11460 / Rut C-30</strain>
    </source>
</reference>
<sequence>MHPCARLAAPEAAVSAQREPPRPATDPMAIGVHARAKVAASELFRPKQTHCCDCVVVCVFCLVM</sequence>
<accession>A0A024SI79</accession>